<feature type="domain" description="Cell envelope-related transcriptional attenuator" evidence="3">
    <location>
        <begin position="325"/>
        <end position="481"/>
    </location>
</feature>
<feature type="compositionally biased region" description="Basic and acidic residues" evidence="2">
    <location>
        <begin position="160"/>
        <end position="170"/>
    </location>
</feature>
<dbReference type="Pfam" id="PF03816">
    <property type="entry name" value="LytR_cpsA_psr"/>
    <property type="match status" value="1"/>
</dbReference>
<dbReference type="Pfam" id="PF13399">
    <property type="entry name" value="LytR_C"/>
    <property type="match status" value="1"/>
</dbReference>
<dbReference type="AlphaFoldDB" id="A0A5M3XQ35"/>
<evidence type="ECO:0008006" key="7">
    <source>
        <dbReference type="Google" id="ProtNLM"/>
    </source>
</evidence>
<feature type="region of interest" description="Disordered" evidence="2">
    <location>
        <begin position="214"/>
        <end position="238"/>
    </location>
</feature>
<keyword evidence="6" id="KW-1185">Reference proteome</keyword>
<reference evidence="5 6" key="1">
    <citation type="submission" date="2019-10" db="EMBL/GenBank/DDBJ databases">
        <title>Whole genome shotgun sequence of Acrocarpospora pleiomorpha NBRC 16267.</title>
        <authorList>
            <person name="Ichikawa N."/>
            <person name="Kimura A."/>
            <person name="Kitahashi Y."/>
            <person name="Komaki H."/>
            <person name="Oguchi A."/>
        </authorList>
    </citation>
    <scope>NUCLEOTIDE SEQUENCE [LARGE SCALE GENOMIC DNA]</scope>
    <source>
        <strain evidence="5 6">NBRC 16267</strain>
    </source>
</reference>
<dbReference type="Proteomes" id="UP000377595">
    <property type="component" value="Unassembled WGS sequence"/>
</dbReference>
<feature type="compositionally biased region" description="Low complexity" evidence="2">
    <location>
        <begin position="105"/>
        <end position="118"/>
    </location>
</feature>
<feature type="compositionally biased region" description="Basic and acidic residues" evidence="2">
    <location>
        <begin position="1"/>
        <end position="13"/>
    </location>
</feature>
<dbReference type="NCBIfam" id="TIGR00350">
    <property type="entry name" value="lytR_cpsA_psr"/>
    <property type="match status" value="1"/>
</dbReference>
<evidence type="ECO:0000313" key="6">
    <source>
        <dbReference type="Proteomes" id="UP000377595"/>
    </source>
</evidence>
<name>A0A5M3XQ35_9ACTN</name>
<comment type="caution">
    <text evidence="5">The sequence shown here is derived from an EMBL/GenBank/DDBJ whole genome shotgun (WGS) entry which is preliminary data.</text>
</comment>
<feature type="domain" description="LytR/CpsA/Psr regulator C-terminal" evidence="4">
    <location>
        <begin position="592"/>
        <end position="702"/>
    </location>
</feature>
<dbReference type="EMBL" id="BLAF01000041">
    <property type="protein sequence ID" value="GES23437.1"/>
    <property type="molecule type" value="Genomic_DNA"/>
</dbReference>
<evidence type="ECO:0000259" key="4">
    <source>
        <dbReference type="Pfam" id="PF13399"/>
    </source>
</evidence>
<sequence length="727" mass="78873">MSDHRHRPSHDPDQPVWGQSETGPHAYGTGDQPVYGTHSEPTTYGHGSRRRRPQREPQYDQQHEPQYDQQQYNQQYNQQQQYNPQQYEQPPGYQAQQPPYPPGPYQQEPYPQQQGYPPAGYPQQPPYGQEHYQDYEQQPYDEPSPRGRRRAAEQGPDPDFEQHRWGVGDRFDDDDDEEPRRLRWGRRKKADDGYDPLPATAAATAAAAVAATPAVGSSIGSPPGPPPKPPAKKAKGGGGGGGLGALGWTSVVLTSLMVLGTLTAYTLFARTRSNIDYGKSTDELDKNRPENQTGAINVLLVGSDTRAGDNAKYGQKASREDTTERTDTIMLLHITPNRDGARLISFPRDSMVQIPECKDAKTGVIKPSHLAQINEAFNNGGMICTRRTIEALTDIPIDHYIKVDFTGFKNIVDALGGIDICVPQAVVDPKAKLNLKAGEQTVKGETALAYVRARYQLGDGSDIGRIKRQQIFISQVVKKATSSAILTDLGRLNAFIDAASKSVQMDDRLNTERLIEIARSAGKLTAKGFKATTVPWEAYPGDSNRVQFKEPGAKNLFSSIITDTEVVPDKPAASANPSAPVDNTPKPTEAAQVRVQVINGTNTAGKAKEVADQLSAQGFKVTTLGNGVGADGLDRPTTTISYKGAGWEGSKLLAGVMMHEMKPDTKPIKGSAVNAYTAATPPPGADTKAIGPIIQLVIGKDFKGVKIPLSATEDASTVDAETDICQT</sequence>
<organism evidence="5 6">
    <name type="scientific">Acrocarpospora pleiomorpha</name>
    <dbReference type="NCBI Taxonomy" id="90975"/>
    <lineage>
        <taxon>Bacteria</taxon>
        <taxon>Bacillati</taxon>
        <taxon>Actinomycetota</taxon>
        <taxon>Actinomycetes</taxon>
        <taxon>Streptosporangiales</taxon>
        <taxon>Streptosporangiaceae</taxon>
        <taxon>Acrocarpospora</taxon>
    </lineage>
</organism>
<evidence type="ECO:0000256" key="2">
    <source>
        <dbReference type="SAM" id="MobiDB-lite"/>
    </source>
</evidence>
<dbReference type="PANTHER" id="PTHR33392:SF6">
    <property type="entry name" value="POLYISOPRENYL-TEICHOIC ACID--PEPTIDOGLYCAN TEICHOIC ACID TRANSFERASE TAGU"/>
    <property type="match status" value="1"/>
</dbReference>
<dbReference type="PANTHER" id="PTHR33392">
    <property type="entry name" value="POLYISOPRENYL-TEICHOIC ACID--PEPTIDOGLYCAN TEICHOIC ACID TRANSFERASE TAGU"/>
    <property type="match status" value="1"/>
</dbReference>
<dbReference type="InterPro" id="IPR027381">
    <property type="entry name" value="LytR/CpsA/Psr_C"/>
</dbReference>
<feature type="compositionally biased region" description="Basic and acidic residues" evidence="2">
    <location>
        <begin position="54"/>
        <end position="66"/>
    </location>
</feature>
<comment type="similarity">
    <text evidence="1">Belongs to the LytR/CpsA/Psr (LCP) family.</text>
</comment>
<feature type="compositionally biased region" description="Low complexity" evidence="2">
    <location>
        <begin position="67"/>
        <end position="97"/>
    </location>
</feature>
<dbReference type="RefSeq" id="WP_246264908.1">
    <property type="nucleotide sequence ID" value="NZ_BAAAHM010000006.1"/>
</dbReference>
<proteinExistence type="inferred from homology"/>
<dbReference type="Gene3D" id="3.30.70.2390">
    <property type="match status" value="1"/>
</dbReference>
<feature type="region of interest" description="Disordered" evidence="2">
    <location>
        <begin position="1"/>
        <end position="197"/>
    </location>
</feature>
<evidence type="ECO:0000313" key="5">
    <source>
        <dbReference type="EMBL" id="GES23437.1"/>
    </source>
</evidence>
<dbReference type="InterPro" id="IPR050922">
    <property type="entry name" value="LytR/CpsA/Psr_CW_biosynth"/>
</dbReference>
<accession>A0A5M3XQ35</accession>
<evidence type="ECO:0000259" key="3">
    <source>
        <dbReference type="Pfam" id="PF03816"/>
    </source>
</evidence>
<dbReference type="InterPro" id="IPR004474">
    <property type="entry name" value="LytR_CpsA_psr"/>
</dbReference>
<protein>
    <recommendedName>
        <fullName evidence="7">LytR family transcriptional regulator</fullName>
    </recommendedName>
</protein>
<evidence type="ECO:0000256" key="1">
    <source>
        <dbReference type="ARBA" id="ARBA00006068"/>
    </source>
</evidence>
<gene>
    <name evidence="5" type="ORF">Aple_063360</name>
</gene>
<dbReference type="Gene3D" id="3.40.630.190">
    <property type="entry name" value="LCP protein"/>
    <property type="match status" value="1"/>
</dbReference>